<organism evidence="1 2">
    <name type="scientific">Cupriavidus taiwanensis</name>
    <dbReference type="NCBI Taxonomy" id="164546"/>
    <lineage>
        <taxon>Bacteria</taxon>
        <taxon>Pseudomonadati</taxon>
        <taxon>Pseudomonadota</taxon>
        <taxon>Betaproteobacteria</taxon>
        <taxon>Burkholderiales</taxon>
        <taxon>Burkholderiaceae</taxon>
        <taxon>Cupriavidus</taxon>
    </lineage>
</organism>
<reference evidence="2" key="1">
    <citation type="submission" date="2018-01" db="EMBL/GenBank/DDBJ databases">
        <authorList>
            <person name="Gaut B.S."/>
            <person name="Morton B.R."/>
            <person name="Clegg M.T."/>
            <person name="Duvall M.R."/>
        </authorList>
    </citation>
    <scope>NUCLEOTIDE SEQUENCE [LARGE SCALE GENOMIC DNA]</scope>
</reference>
<comment type="caution">
    <text evidence="1">The sequence shown here is derived from an EMBL/GenBank/DDBJ whole genome shotgun (WGS) entry which is preliminary data.</text>
</comment>
<evidence type="ECO:0000313" key="1">
    <source>
        <dbReference type="EMBL" id="SOZ75342.1"/>
    </source>
</evidence>
<dbReference type="AlphaFoldDB" id="A0A375EE47"/>
<dbReference type="Proteomes" id="UP000256952">
    <property type="component" value="Unassembled WGS sequence"/>
</dbReference>
<proteinExistence type="predicted"/>
<sequence length="413" mass="46543">MTTSRLRGRCRYMGLGRIQQTKQMKFFGHQKRYSTNDAVVFASGTESTFEKKVMAARAGRDQCVEAFLKAASDEEKRNFITAFFDLVELLTYYATVSERLFIFIDNNVLQDILKRDGEREARRRTRYHALLAVLAVAEDHFILDIFACVTPAVLYEAAYRGSRRIPELQAEVVDAIAQLGLMTHFVGVNSTEELGGLFKAIRCDELAIRAALDKIKSQSWARNFAGTLPGGTLIPLGVAERECPQVSLSYFDPWYVKFLLMHDIEKRMFAENSNQKKARRFMTNPQEKAFSVLKTKDDGVEGLGDIELMTYCDLGSQTLGRAPHITFGLTFDDGLRKALQRRATVRSQVSVRGGVDNAREGASRISYFFADSARRTNKAERRRKEYVEAAQKAFRFIRDAIGLPKDAGASGSV</sequence>
<protein>
    <submittedName>
        <fullName evidence="1">Uncharacterized protein</fullName>
    </submittedName>
</protein>
<name>A0A375EE47_9BURK</name>
<evidence type="ECO:0000313" key="2">
    <source>
        <dbReference type="Proteomes" id="UP000256952"/>
    </source>
</evidence>
<gene>
    <name evidence="1" type="ORF">CBM2613_U30015</name>
</gene>
<dbReference type="EMBL" id="OFTH01000054">
    <property type="protein sequence ID" value="SOZ75342.1"/>
    <property type="molecule type" value="Genomic_DNA"/>
</dbReference>
<accession>A0A375EE47</accession>